<gene>
    <name evidence="1" type="ORF">METZ01_LOCUS159693</name>
</gene>
<sequence length="300" mass="34837">MTATNTMPRVAARIDSAYFNHHIAPEPQPEATMQLSDDYLQTFSERGFVLVENFYPEEKRAAIAAAVRRTLPPWQEIKDDPPESPLLIDDFPYADQFFNKLIIDWDLIDFVQRILATEHIHFRYAHNWARYPDPNGEQPGLHRDNGNNSLLPTNADHRYGQISTWYFPEAVPADQAPMRIIPRAHDQDLDKRELLTVPAGAIMIFNTHIWHSATLFTGREGQRYSVTRIYGRADHYWEGVRSYTNLGMDEDFRVFIGTLSARDRELFRFPPPGHEYYTSETLGFLEEQYPGWNAKGEYTP</sequence>
<reference evidence="1" key="1">
    <citation type="submission" date="2018-05" db="EMBL/GenBank/DDBJ databases">
        <authorList>
            <person name="Lanie J.A."/>
            <person name="Ng W.-L."/>
            <person name="Kazmierczak K.M."/>
            <person name="Andrzejewski T.M."/>
            <person name="Davidsen T.M."/>
            <person name="Wayne K.J."/>
            <person name="Tettelin H."/>
            <person name="Glass J.I."/>
            <person name="Rusch D."/>
            <person name="Podicherti R."/>
            <person name="Tsui H.-C.T."/>
            <person name="Winkler M.E."/>
        </authorList>
    </citation>
    <scope>NUCLEOTIDE SEQUENCE</scope>
</reference>
<proteinExistence type="predicted"/>
<organism evidence="1">
    <name type="scientific">marine metagenome</name>
    <dbReference type="NCBI Taxonomy" id="408172"/>
    <lineage>
        <taxon>unclassified sequences</taxon>
        <taxon>metagenomes</taxon>
        <taxon>ecological metagenomes</taxon>
    </lineage>
</organism>
<dbReference type="AlphaFoldDB" id="A0A382AZD7"/>
<dbReference type="Gene3D" id="2.60.120.620">
    <property type="entry name" value="q2cbj1_9rhob like domain"/>
    <property type="match status" value="1"/>
</dbReference>
<accession>A0A382AZD7</accession>
<dbReference type="EMBL" id="UINC01027498">
    <property type="protein sequence ID" value="SVB06839.1"/>
    <property type="molecule type" value="Genomic_DNA"/>
</dbReference>
<dbReference type="SUPFAM" id="SSF51197">
    <property type="entry name" value="Clavaminate synthase-like"/>
    <property type="match status" value="1"/>
</dbReference>
<protein>
    <recommendedName>
        <fullName evidence="2">Phytanoyl-CoA dioxygenase family protein</fullName>
    </recommendedName>
</protein>
<name>A0A382AZD7_9ZZZZ</name>
<evidence type="ECO:0000313" key="1">
    <source>
        <dbReference type="EMBL" id="SVB06839.1"/>
    </source>
</evidence>
<evidence type="ECO:0008006" key="2">
    <source>
        <dbReference type="Google" id="ProtNLM"/>
    </source>
</evidence>